<accession>A0A150WV50</accession>
<keyword evidence="1" id="KW-0732">Signal</keyword>
<organism evidence="2 3">
    <name type="scientific">Bdellovibrio bacteriovorus</name>
    <dbReference type="NCBI Taxonomy" id="959"/>
    <lineage>
        <taxon>Bacteria</taxon>
        <taxon>Pseudomonadati</taxon>
        <taxon>Bdellovibrionota</taxon>
        <taxon>Bdellovibrionia</taxon>
        <taxon>Bdellovibrionales</taxon>
        <taxon>Pseudobdellovibrionaceae</taxon>
        <taxon>Bdellovibrio</taxon>
    </lineage>
</organism>
<reference evidence="2 3" key="1">
    <citation type="submission" date="2016-03" db="EMBL/GenBank/DDBJ databases">
        <authorList>
            <person name="Ploux O."/>
        </authorList>
    </citation>
    <scope>NUCLEOTIDE SEQUENCE [LARGE SCALE GENOMIC DNA]</scope>
    <source>
        <strain evidence="2 3">BER2</strain>
    </source>
</reference>
<proteinExistence type="predicted"/>
<evidence type="ECO:0000256" key="1">
    <source>
        <dbReference type="SAM" id="SignalP"/>
    </source>
</evidence>
<dbReference type="RefSeq" id="WP_063242802.1">
    <property type="nucleotide sequence ID" value="NZ_LUKF01000002.1"/>
</dbReference>
<feature type="signal peptide" evidence="1">
    <location>
        <begin position="1"/>
        <end position="21"/>
    </location>
</feature>
<name>A0A150WV50_BDEBC</name>
<dbReference type="AlphaFoldDB" id="A0A150WV50"/>
<comment type="caution">
    <text evidence="2">The sequence shown here is derived from an EMBL/GenBank/DDBJ whole genome shotgun (WGS) entry which is preliminary data.</text>
</comment>
<gene>
    <name evidence="2" type="ORF">AZI85_14385</name>
</gene>
<dbReference type="Proteomes" id="UP000075391">
    <property type="component" value="Unassembled WGS sequence"/>
</dbReference>
<evidence type="ECO:0000313" key="3">
    <source>
        <dbReference type="Proteomes" id="UP000075391"/>
    </source>
</evidence>
<dbReference type="EMBL" id="LUKF01000002">
    <property type="protein sequence ID" value="KYG70323.1"/>
    <property type="molecule type" value="Genomic_DNA"/>
</dbReference>
<protein>
    <submittedName>
        <fullName evidence="2">Uncharacterized protein</fullName>
    </submittedName>
</protein>
<evidence type="ECO:0000313" key="2">
    <source>
        <dbReference type="EMBL" id="KYG70323.1"/>
    </source>
</evidence>
<feature type="chain" id="PRO_5007573498" evidence="1">
    <location>
        <begin position="22"/>
        <end position="529"/>
    </location>
</feature>
<sequence length="529" mass="60876">MKKFLKKSLLGVILFTGPSLAEALPFCVGNFTGEKLTWNVRDPGRRTFIQDSTQEWVCDEVPYPNSSYIMEISFADHKYDIPSCEFYFSARDVIEVSAEKIGDKLTLNCFVAAYHGNNVPIKKQLAGKSLGWILVGEITPGLKTDMRILTIYDGNKKQLHSSGFSPNKNGQFIYHLSVPVLGGYIIETRQITRESELQAAFVPEGFDFQNDRIIINTATTLAVEYARTYGVDKNTAEKRVRSFFGFSDETSLSDFSLRSADTFGERIIIPQARSFGSYDGYIKKLIADMKDPKALFAPLSLSEPEWSSASLKEEFNIFSVLRATPKDFRTRGAYALMSSLRVDVIEVGKMLRETDLLMTNSMYKARYQEILNDYSALQRAIEEVEYYRQFDLVSDPFQKDRHSDEANRVYQWYKSRDAVKVLAKKLISNIYIALEPSRTSPTLDEMYEQTLRSKNYNSEDIHRIMKLYDVRFELMQSYAVQLWMDALHMDAEDYDRTHTYGAFNRSDSERLHSLVKEAFNATQKMIKRR</sequence>